<sequence length="278" mass="30121">MKHLLLIGNGFVGKVAAELCRSYGWKVTTVSRGGNADEVADVSNPESLRALKERIEAPTHLLHCASAGGGGVDSYRSVYLDGCRYLVEIFSGVPLLFTSSTSVYGQTDGSVVTEESAAVPGRETGDLLLAAEQVVLDSGGVVARLAGVYGNGRSYLLKRFLAGEAVMEEEGNRWMNHTHHQDAASGCHHLLAAGTEVYGKIFNLCDSRPMRQRQVYSYLADHFDRPMPPSGPRNTNLKRGWSDKAVCNGRMLKLGWKPKYPCFLDAVDEVAKSLGVSV</sequence>
<keyword evidence="4" id="KW-1185">Reference proteome</keyword>
<dbReference type="InterPro" id="IPR001509">
    <property type="entry name" value="Epimerase_deHydtase"/>
</dbReference>
<evidence type="ECO:0000259" key="2">
    <source>
        <dbReference type="Pfam" id="PF01370"/>
    </source>
</evidence>
<dbReference type="SUPFAM" id="SSF51735">
    <property type="entry name" value="NAD(P)-binding Rossmann-fold domains"/>
    <property type="match status" value="1"/>
</dbReference>
<dbReference type="EMBL" id="BAABRL010000004">
    <property type="protein sequence ID" value="GAA5495464.1"/>
    <property type="molecule type" value="Genomic_DNA"/>
</dbReference>
<dbReference type="Proteomes" id="UP001424741">
    <property type="component" value="Unassembled WGS sequence"/>
</dbReference>
<evidence type="ECO:0000313" key="4">
    <source>
        <dbReference type="Proteomes" id="UP001424741"/>
    </source>
</evidence>
<dbReference type="PANTHER" id="PTHR43574">
    <property type="entry name" value="EPIMERASE-RELATED"/>
    <property type="match status" value="1"/>
</dbReference>
<evidence type="ECO:0000256" key="1">
    <source>
        <dbReference type="ARBA" id="ARBA00023027"/>
    </source>
</evidence>
<reference evidence="3 4" key="1">
    <citation type="submission" date="2024-02" db="EMBL/GenBank/DDBJ databases">
        <title>Rubritalea halochordaticola NBRC 107102.</title>
        <authorList>
            <person name="Ichikawa N."/>
            <person name="Katano-Makiyama Y."/>
            <person name="Hidaka K."/>
        </authorList>
    </citation>
    <scope>NUCLEOTIDE SEQUENCE [LARGE SCALE GENOMIC DNA]</scope>
    <source>
        <strain evidence="3 4">NBRC 107102</strain>
    </source>
</reference>
<comment type="caution">
    <text evidence="3">The sequence shown here is derived from an EMBL/GenBank/DDBJ whole genome shotgun (WGS) entry which is preliminary data.</text>
</comment>
<evidence type="ECO:0000313" key="3">
    <source>
        <dbReference type="EMBL" id="GAA5495464.1"/>
    </source>
</evidence>
<organism evidence="3 4">
    <name type="scientific">Rubritalea halochordaticola</name>
    <dbReference type="NCBI Taxonomy" id="714537"/>
    <lineage>
        <taxon>Bacteria</taxon>
        <taxon>Pseudomonadati</taxon>
        <taxon>Verrucomicrobiota</taxon>
        <taxon>Verrucomicrobiia</taxon>
        <taxon>Verrucomicrobiales</taxon>
        <taxon>Rubritaleaceae</taxon>
        <taxon>Rubritalea</taxon>
    </lineage>
</organism>
<feature type="domain" description="NAD-dependent epimerase/dehydratase" evidence="2">
    <location>
        <begin position="8"/>
        <end position="205"/>
    </location>
</feature>
<gene>
    <name evidence="3" type="ORF">Rhal01_01639</name>
</gene>
<dbReference type="RefSeq" id="WP_346188258.1">
    <property type="nucleotide sequence ID" value="NZ_BAABRL010000004.1"/>
</dbReference>
<accession>A0ABP9UYC8</accession>
<name>A0ABP9UYC8_9BACT</name>
<dbReference type="Gene3D" id="3.40.50.720">
    <property type="entry name" value="NAD(P)-binding Rossmann-like Domain"/>
    <property type="match status" value="1"/>
</dbReference>
<dbReference type="InterPro" id="IPR036291">
    <property type="entry name" value="NAD(P)-bd_dom_sf"/>
</dbReference>
<keyword evidence="1" id="KW-0520">NAD</keyword>
<proteinExistence type="predicted"/>
<protein>
    <recommendedName>
        <fullName evidence="2">NAD-dependent epimerase/dehydratase domain-containing protein</fullName>
    </recommendedName>
</protein>
<dbReference type="Pfam" id="PF01370">
    <property type="entry name" value="Epimerase"/>
    <property type="match status" value="1"/>
</dbReference>